<dbReference type="InterPro" id="IPR036388">
    <property type="entry name" value="WH-like_DNA-bd_sf"/>
</dbReference>
<name>A0A174KU37_9FIRM</name>
<evidence type="ECO:0000256" key="2">
    <source>
        <dbReference type="ARBA" id="ARBA00023015"/>
    </source>
</evidence>
<dbReference type="Gene3D" id="1.10.10.10">
    <property type="entry name" value="Winged helix-like DNA-binding domain superfamily/Winged helix DNA-binding domain"/>
    <property type="match status" value="1"/>
</dbReference>
<evidence type="ECO:0000256" key="1">
    <source>
        <dbReference type="ARBA" id="ARBA00011046"/>
    </source>
</evidence>
<dbReference type="Proteomes" id="UP000095679">
    <property type="component" value="Unassembled WGS sequence"/>
</dbReference>
<accession>A0A174KU37</accession>
<evidence type="ECO:0000256" key="4">
    <source>
        <dbReference type="ARBA" id="ARBA00023163"/>
    </source>
</evidence>
<evidence type="ECO:0000313" key="6">
    <source>
        <dbReference type="Proteomes" id="UP000095679"/>
    </source>
</evidence>
<sequence>MNFFVFYYMIYLVLNNEEKGYIMKRKIPKITNSEKQILEVLWDEEKPLTSSEIVGVSDDRTWKASSVHLLLNSLLNKDLVEVAGFKKTTKNYARTFQPTMTREEYSINQLRQEQRNTSRTLSRLFNALLKDEEDDDLLKELADMVDSRRSQIRKDG</sequence>
<evidence type="ECO:0000256" key="3">
    <source>
        <dbReference type="ARBA" id="ARBA00023125"/>
    </source>
</evidence>
<organism evidence="5 6">
    <name type="scientific">Anaerobutyricum hallii</name>
    <dbReference type="NCBI Taxonomy" id="39488"/>
    <lineage>
        <taxon>Bacteria</taxon>
        <taxon>Bacillati</taxon>
        <taxon>Bacillota</taxon>
        <taxon>Clostridia</taxon>
        <taxon>Lachnospirales</taxon>
        <taxon>Lachnospiraceae</taxon>
        <taxon>Anaerobutyricum</taxon>
    </lineage>
</organism>
<dbReference type="EMBL" id="CYZL01000044">
    <property type="protein sequence ID" value="CUP12699.1"/>
    <property type="molecule type" value="Genomic_DNA"/>
</dbReference>
<dbReference type="Pfam" id="PF03965">
    <property type="entry name" value="Penicillinase_R"/>
    <property type="match status" value="1"/>
</dbReference>
<comment type="similarity">
    <text evidence="1">Belongs to the BlaI transcriptional regulatory family.</text>
</comment>
<evidence type="ECO:0000313" key="5">
    <source>
        <dbReference type="EMBL" id="CUP12699.1"/>
    </source>
</evidence>
<dbReference type="SUPFAM" id="SSF46785">
    <property type="entry name" value="Winged helix' DNA-binding domain"/>
    <property type="match status" value="1"/>
</dbReference>
<dbReference type="GO" id="GO:0003677">
    <property type="term" value="F:DNA binding"/>
    <property type="evidence" value="ECO:0007669"/>
    <property type="project" value="UniProtKB-KW"/>
</dbReference>
<keyword evidence="4" id="KW-0804">Transcription</keyword>
<protein>
    <submittedName>
        <fullName evidence="5">Penicillinase repressor</fullName>
    </submittedName>
</protein>
<dbReference type="GO" id="GO:0045892">
    <property type="term" value="P:negative regulation of DNA-templated transcription"/>
    <property type="evidence" value="ECO:0007669"/>
    <property type="project" value="InterPro"/>
</dbReference>
<keyword evidence="2" id="KW-0805">Transcription regulation</keyword>
<dbReference type="InterPro" id="IPR036390">
    <property type="entry name" value="WH_DNA-bd_sf"/>
</dbReference>
<gene>
    <name evidence="5" type="ORF">ERS852450_03116</name>
</gene>
<keyword evidence="3" id="KW-0238">DNA-binding</keyword>
<reference evidence="5 6" key="1">
    <citation type="submission" date="2015-09" db="EMBL/GenBank/DDBJ databases">
        <authorList>
            <consortium name="Pathogen Informatics"/>
        </authorList>
    </citation>
    <scope>NUCLEOTIDE SEQUENCE [LARGE SCALE GENOMIC DNA]</scope>
    <source>
        <strain evidence="5 6">2789STDY5834835</strain>
    </source>
</reference>
<proteinExistence type="inferred from homology"/>
<dbReference type="InterPro" id="IPR005650">
    <property type="entry name" value="BlaI_family"/>
</dbReference>
<dbReference type="AlphaFoldDB" id="A0A174KU37"/>